<evidence type="ECO:0000259" key="5">
    <source>
        <dbReference type="Pfam" id="PF04198"/>
    </source>
</evidence>
<evidence type="ECO:0000256" key="3">
    <source>
        <dbReference type="ARBA" id="ARBA00023125"/>
    </source>
</evidence>
<evidence type="ECO:0000256" key="4">
    <source>
        <dbReference type="ARBA" id="ARBA00023163"/>
    </source>
</evidence>
<keyword evidence="3 6" id="KW-0238">DNA-binding</keyword>
<feature type="domain" description="Sugar-binding" evidence="5">
    <location>
        <begin position="76"/>
        <end position="324"/>
    </location>
</feature>
<dbReference type="RefSeq" id="WP_132875460.1">
    <property type="nucleotide sequence ID" value="NZ_SLXQ01000001.1"/>
</dbReference>
<keyword evidence="4" id="KW-0804">Transcription</keyword>
<dbReference type="SUPFAM" id="SSF100950">
    <property type="entry name" value="NagB/RpiA/CoA transferase-like"/>
    <property type="match status" value="1"/>
</dbReference>
<dbReference type="InterPro" id="IPR051054">
    <property type="entry name" value="SorC_transcr_regulators"/>
</dbReference>
<dbReference type="AlphaFoldDB" id="A0A4R2R4S2"/>
<protein>
    <submittedName>
        <fullName evidence="6">DNA-binding transcriptional regulator LsrR (DeoR family)</fullName>
    </submittedName>
</protein>
<name>A0A4R2R4S2_9PSEU</name>
<dbReference type="GO" id="GO:0003677">
    <property type="term" value="F:DNA binding"/>
    <property type="evidence" value="ECO:0007669"/>
    <property type="project" value="UniProtKB-KW"/>
</dbReference>
<dbReference type="Gene3D" id="3.40.50.1360">
    <property type="match status" value="1"/>
</dbReference>
<organism evidence="6 7">
    <name type="scientific">Tamaricihabitans halophyticus</name>
    <dbReference type="NCBI Taxonomy" id="1262583"/>
    <lineage>
        <taxon>Bacteria</taxon>
        <taxon>Bacillati</taxon>
        <taxon>Actinomycetota</taxon>
        <taxon>Actinomycetes</taxon>
        <taxon>Pseudonocardiales</taxon>
        <taxon>Pseudonocardiaceae</taxon>
        <taxon>Tamaricihabitans</taxon>
    </lineage>
</organism>
<keyword evidence="2" id="KW-0805">Transcription regulation</keyword>
<accession>A0A4R2R4S2</accession>
<dbReference type="GO" id="GO:0030246">
    <property type="term" value="F:carbohydrate binding"/>
    <property type="evidence" value="ECO:0007669"/>
    <property type="project" value="InterPro"/>
</dbReference>
<evidence type="ECO:0000313" key="7">
    <source>
        <dbReference type="Proteomes" id="UP000294911"/>
    </source>
</evidence>
<reference evidence="6 7" key="1">
    <citation type="submission" date="2019-03" db="EMBL/GenBank/DDBJ databases">
        <title>Genomic Encyclopedia of Type Strains, Phase IV (KMG-IV): sequencing the most valuable type-strain genomes for metagenomic binning, comparative biology and taxonomic classification.</title>
        <authorList>
            <person name="Goeker M."/>
        </authorList>
    </citation>
    <scope>NUCLEOTIDE SEQUENCE [LARGE SCALE GENOMIC DNA]</scope>
    <source>
        <strain evidence="6 7">DSM 45765</strain>
    </source>
</reference>
<dbReference type="PANTHER" id="PTHR34294">
    <property type="entry name" value="TRANSCRIPTIONAL REGULATOR-RELATED"/>
    <property type="match status" value="1"/>
</dbReference>
<evidence type="ECO:0000313" key="6">
    <source>
        <dbReference type="EMBL" id="TCP56924.1"/>
    </source>
</evidence>
<proteinExistence type="inferred from homology"/>
<dbReference type="InterPro" id="IPR036388">
    <property type="entry name" value="WH-like_DNA-bd_sf"/>
</dbReference>
<evidence type="ECO:0000256" key="1">
    <source>
        <dbReference type="ARBA" id="ARBA00010466"/>
    </source>
</evidence>
<dbReference type="OrthoDB" id="186585at2"/>
<dbReference type="Proteomes" id="UP000294911">
    <property type="component" value="Unassembled WGS sequence"/>
</dbReference>
<dbReference type="EMBL" id="SLXQ01000001">
    <property type="protein sequence ID" value="TCP56924.1"/>
    <property type="molecule type" value="Genomic_DNA"/>
</dbReference>
<evidence type="ECO:0000256" key="2">
    <source>
        <dbReference type="ARBA" id="ARBA00023015"/>
    </source>
</evidence>
<keyword evidence="7" id="KW-1185">Reference proteome</keyword>
<dbReference type="InterPro" id="IPR037171">
    <property type="entry name" value="NagB/RpiA_transferase-like"/>
</dbReference>
<dbReference type="Gene3D" id="1.10.10.10">
    <property type="entry name" value="Winged helix-like DNA-binding domain superfamily/Winged helix DNA-binding domain"/>
    <property type="match status" value="1"/>
</dbReference>
<comment type="similarity">
    <text evidence="1">Belongs to the SorC transcriptional regulatory family.</text>
</comment>
<dbReference type="InterPro" id="IPR007324">
    <property type="entry name" value="Sugar-bd_dom_put"/>
</dbReference>
<gene>
    <name evidence="6" type="ORF">EV191_101873</name>
</gene>
<comment type="caution">
    <text evidence="6">The sequence shown here is derived from an EMBL/GenBank/DDBJ whole genome shotgun (WGS) entry which is preliminary data.</text>
</comment>
<dbReference type="PANTHER" id="PTHR34294:SF1">
    <property type="entry name" value="TRANSCRIPTIONAL REGULATOR LSRR"/>
    <property type="match status" value="1"/>
</dbReference>
<sequence>MSDRQRGDQPRGTGSRPAEAIGLATIARQFYVRGKSKLEIAEEFGISRFKVARMLTSARDRGLVRVEFELPAPIDVDLSDEIRETFRLPRVLVLERAQQGGGRAEVRRRIGQLAAELLTEIVTTEDVLGLAWARTVNAMTEFLRELAPCPVVQLCGVRAGRDMRDRSVETVRRVAEISGGAAYPIFGPLVLPDRRTAETLRGQPGIAETFDQFGKLTKAVVSIGAWQQGESTVYDALDSAECAEISARGATGEVAARLFEASGRPLSAGLAHHVLGITAAELGRVPEVIALAHGAAKAEAIRAVLASGIVHTLVTDAAAAKALLMLAK</sequence>
<dbReference type="Pfam" id="PF04198">
    <property type="entry name" value="Sugar-bind"/>
    <property type="match status" value="1"/>
</dbReference>